<dbReference type="EMBL" id="JAWWNJ010000033">
    <property type="protein sequence ID" value="KAK7025898.1"/>
    <property type="molecule type" value="Genomic_DNA"/>
</dbReference>
<comment type="caution">
    <text evidence="11">The sequence shown here is derived from an EMBL/GenBank/DDBJ whole genome shotgun (WGS) entry which is preliminary data.</text>
</comment>
<reference evidence="11 12" key="1">
    <citation type="journal article" date="2024" name="J Genomics">
        <title>Draft genome sequencing and assembly of Favolaschia claudopus CIRM-BRFM 2984 isolated from oak limbs.</title>
        <authorList>
            <person name="Navarro D."/>
            <person name="Drula E."/>
            <person name="Chaduli D."/>
            <person name="Cazenave R."/>
            <person name="Ahrendt S."/>
            <person name="Wang J."/>
            <person name="Lipzen A."/>
            <person name="Daum C."/>
            <person name="Barry K."/>
            <person name="Grigoriev I.V."/>
            <person name="Favel A."/>
            <person name="Rosso M.N."/>
            <person name="Martin F."/>
        </authorList>
    </citation>
    <scope>NUCLEOTIDE SEQUENCE [LARGE SCALE GENOMIC DNA]</scope>
    <source>
        <strain evidence="11 12">CIRM-BRFM 2984</strain>
    </source>
</reference>
<comment type="catalytic activity">
    <reaction evidence="6">
        <text>Couples ATP hydrolysis with the unwinding of duplex DNA by translocating in the 3'-5' direction.</text>
        <dbReference type="EC" id="5.6.2.4"/>
    </reaction>
</comment>
<dbReference type="PROSITE" id="PS51192">
    <property type="entry name" value="HELICASE_ATP_BIND_1"/>
    <property type="match status" value="1"/>
</dbReference>
<evidence type="ECO:0000256" key="8">
    <source>
        <dbReference type="SAM" id="MobiDB-lite"/>
    </source>
</evidence>
<name>A0AAW0BIB3_9AGAR</name>
<accession>A0AAW0BIB3</accession>
<keyword evidence="2" id="KW-0547">Nucleotide-binding</keyword>
<dbReference type="EC" id="5.6.2.4" evidence="7"/>
<dbReference type="InterPro" id="IPR001650">
    <property type="entry name" value="Helicase_C-like"/>
</dbReference>
<keyword evidence="5" id="KW-0413">Isomerase</keyword>
<dbReference type="SUPFAM" id="SSF52540">
    <property type="entry name" value="P-loop containing nucleoside triphosphate hydrolases"/>
    <property type="match status" value="1"/>
</dbReference>
<dbReference type="Pfam" id="PF00270">
    <property type="entry name" value="DEAD"/>
    <property type="match status" value="1"/>
</dbReference>
<dbReference type="GO" id="GO:0000724">
    <property type="term" value="P:double-strand break repair via homologous recombination"/>
    <property type="evidence" value="ECO:0007669"/>
    <property type="project" value="TreeGrafter"/>
</dbReference>
<evidence type="ECO:0000256" key="2">
    <source>
        <dbReference type="ARBA" id="ARBA00022741"/>
    </source>
</evidence>
<protein>
    <recommendedName>
        <fullName evidence="7">DNA 3'-5' helicase</fullName>
        <ecNumber evidence="7">5.6.2.4</ecNumber>
    </recommendedName>
</protein>
<proteinExistence type="inferred from homology"/>
<evidence type="ECO:0000313" key="11">
    <source>
        <dbReference type="EMBL" id="KAK7025898.1"/>
    </source>
</evidence>
<keyword evidence="12" id="KW-1185">Reference proteome</keyword>
<dbReference type="PROSITE" id="PS51194">
    <property type="entry name" value="HELICASE_CTER"/>
    <property type="match status" value="1"/>
</dbReference>
<sequence>MAPPTPSFCSHHPVNSREWMAELLRTRAQVREVYPHQLELAMHVNAGEDVFCVAGTNMGKTLVLQSGPIAAQARGEKGIALMIVPIKVLVEQQADVASRRGLRALAINQDTVRNARLVGRDLFKELEHGDDIRMAVMTPSMLNESDMKTLLRRPQFINSVRWLSIDEAHLVGQEGIFKSGYLSLLNMRVRLNSSVVWVAATATATPAEAVSMALAFGFHTDSYINARYSVDRPNLKFIPRIYQHPTSNGQFLDLSFIIPFDVINTNQIPETIVFADYIKRGNEIEKFLDSLLPPGLPNRDKIIRTYNSLMPFEERQQLIEEFKSGHVRVLIVTDTATYGFDTPNIRLAVLTDLPTSKADKDQKMGRAGRDGLPALVVAFAPGWMMEPEGGVDPSNPKHLADMEKRKKIPPAVVNWYNPTAEKCCRAVSMHYNGEAFVRRPNCCVPICDSDGFTTHLTETAKWEEFFSAKQQSSAEPRVRSDGTFHALEKAMKESLEQMLDHWRHHMWNKIRTQPEEPCEFLPPQHILDALVNKAHVCTSLERFNAIVGDWEFASSHGRSLFEYLHEALTGFNQIFKEQIADRKATLMNVDEPGSVLGNKTNLVASPPGSPTKDKKRKRIYSKEN</sequence>
<evidence type="ECO:0000313" key="12">
    <source>
        <dbReference type="Proteomes" id="UP001362999"/>
    </source>
</evidence>
<dbReference type="Gene3D" id="3.40.50.300">
    <property type="entry name" value="P-loop containing nucleotide triphosphate hydrolases"/>
    <property type="match status" value="2"/>
</dbReference>
<keyword evidence="3" id="KW-0067">ATP-binding</keyword>
<evidence type="ECO:0000256" key="7">
    <source>
        <dbReference type="ARBA" id="ARBA00034808"/>
    </source>
</evidence>
<dbReference type="InterPro" id="IPR014001">
    <property type="entry name" value="Helicase_ATP-bd"/>
</dbReference>
<dbReference type="GO" id="GO:0005524">
    <property type="term" value="F:ATP binding"/>
    <property type="evidence" value="ECO:0007669"/>
    <property type="project" value="UniProtKB-KW"/>
</dbReference>
<dbReference type="GO" id="GO:0005694">
    <property type="term" value="C:chromosome"/>
    <property type="evidence" value="ECO:0007669"/>
    <property type="project" value="TreeGrafter"/>
</dbReference>
<dbReference type="GO" id="GO:0003677">
    <property type="term" value="F:DNA binding"/>
    <property type="evidence" value="ECO:0007669"/>
    <property type="project" value="UniProtKB-KW"/>
</dbReference>
<dbReference type="SMART" id="SM00487">
    <property type="entry name" value="DEXDc"/>
    <property type="match status" value="1"/>
</dbReference>
<evidence type="ECO:0000259" key="10">
    <source>
        <dbReference type="PROSITE" id="PS51194"/>
    </source>
</evidence>
<evidence type="ECO:0000256" key="6">
    <source>
        <dbReference type="ARBA" id="ARBA00034617"/>
    </source>
</evidence>
<dbReference type="Proteomes" id="UP001362999">
    <property type="component" value="Unassembled WGS sequence"/>
</dbReference>
<keyword evidence="4" id="KW-0238">DNA-binding</keyword>
<dbReference type="GO" id="GO:0043138">
    <property type="term" value="F:3'-5' DNA helicase activity"/>
    <property type="evidence" value="ECO:0007669"/>
    <property type="project" value="UniProtKB-EC"/>
</dbReference>
<dbReference type="GO" id="GO:0009378">
    <property type="term" value="F:four-way junction helicase activity"/>
    <property type="evidence" value="ECO:0007669"/>
    <property type="project" value="TreeGrafter"/>
</dbReference>
<dbReference type="GO" id="GO:0016787">
    <property type="term" value="F:hydrolase activity"/>
    <property type="evidence" value="ECO:0007669"/>
    <property type="project" value="UniProtKB-KW"/>
</dbReference>
<evidence type="ECO:0000256" key="3">
    <source>
        <dbReference type="ARBA" id="ARBA00022840"/>
    </source>
</evidence>
<dbReference type="PANTHER" id="PTHR13710:SF105">
    <property type="entry name" value="ATP-DEPENDENT DNA HELICASE Q1"/>
    <property type="match status" value="1"/>
</dbReference>
<dbReference type="PANTHER" id="PTHR13710">
    <property type="entry name" value="DNA HELICASE RECQ FAMILY MEMBER"/>
    <property type="match status" value="1"/>
</dbReference>
<evidence type="ECO:0000259" key="9">
    <source>
        <dbReference type="PROSITE" id="PS51192"/>
    </source>
</evidence>
<gene>
    <name evidence="11" type="ORF">R3P38DRAFT_3395869</name>
</gene>
<evidence type="ECO:0000256" key="4">
    <source>
        <dbReference type="ARBA" id="ARBA00023125"/>
    </source>
</evidence>
<evidence type="ECO:0000256" key="1">
    <source>
        <dbReference type="ARBA" id="ARBA00005446"/>
    </source>
</evidence>
<keyword evidence="11" id="KW-0378">Hydrolase</keyword>
<comment type="similarity">
    <text evidence="1">Belongs to the helicase family. RecQ subfamily.</text>
</comment>
<dbReference type="AlphaFoldDB" id="A0AAW0BIB3"/>
<dbReference type="Pfam" id="PF00271">
    <property type="entry name" value="Helicase_C"/>
    <property type="match status" value="1"/>
</dbReference>
<dbReference type="GO" id="GO:0005737">
    <property type="term" value="C:cytoplasm"/>
    <property type="evidence" value="ECO:0007669"/>
    <property type="project" value="TreeGrafter"/>
</dbReference>
<dbReference type="InterPro" id="IPR027417">
    <property type="entry name" value="P-loop_NTPase"/>
</dbReference>
<feature type="compositionally biased region" description="Basic residues" evidence="8">
    <location>
        <begin position="613"/>
        <end position="624"/>
    </location>
</feature>
<dbReference type="SMART" id="SM00490">
    <property type="entry name" value="HELICc"/>
    <property type="match status" value="1"/>
</dbReference>
<evidence type="ECO:0000256" key="5">
    <source>
        <dbReference type="ARBA" id="ARBA00023235"/>
    </source>
</evidence>
<dbReference type="InterPro" id="IPR011545">
    <property type="entry name" value="DEAD/DEAH_box_helicase_dom"/>
</dbReference>
<organism evidence="11 12">
    <name type="scientific">Favolaschia claudopus</name>
    <dbReference type="NCBI Taxonomy" id="2862362"/>
    <lineage>
        <taxon>Eukaryota</taxon>
        <taxon>Fungi</taxon>
        <taxon>Dikarya</taxon>
        <taxon>Basidiomycota</taxon>
        <taxon>Agaricomycotina</taxon>
        <taxon>Agaricomycetes</taxon>
        <taxon>Agaricomycetidae</taxon>
        <taxon>Agaricales</taxon>
        <taxon>Marasmiineae</taxon>
        <taxon>Mycenaceae</taxon>
        <taxon>Favolaschia</taxon>
    </lineage>
</organism>
<feature type="domain" description="Helicase ATP-binding" evidence="9">
    <location>
        <begin position="41"/>
        <end position="222"/>
    </location>
</feature>
<feature type="domain" description="Helicase C-terminal" evidence="10">
    <location>
        <begin position="250"/>
        <end position="435"/>
    </location>
</feature>
<feature type="region of interest" description="Disordered" evidence="8">
    <location>
        <begin position="597"/>
        <end position="624"/>
    </location>
</feature>